<dbReference type="CDD" id="cd00093">
    <property type="entry name" value="HTH_XRE"/>
    <property type="match status" value="1"/>
</dbReference>
<dbReference type="HOGENOM" id="CLU_127701_0_0_11"/>
<proteinExistence type="predicted"/>
<dbReference type="Gene3D" id="1.10.260.40">
    <property type="entry name" value="lambda repressor-like DNA-binding domains"/>
    <property type="match status" value="1"/>
</dbReference>
<organism evidence="3 4">
    <name type="scientific">Nakamurella multipartita (strain ATCC 700099 / DSM 44233 / CIP 104796 / JCM 9543 / NBRC 105858 / Y-104)</name>
    <name type="common">Microsphaera multipartita</name>
    <dbReference type="NCBI Taxonomy" id="479431"/>
    <lineage>
        <taxon>Bacteria</taxon>
        <taxon>Bacillati</taxon>
        <taxon>Actinomycetota</taxon>
        <taxon>Actinomycetes</taxon>
        <taxon>Nakamurellales</taxon>
        <taxon>Nakamurellaceae</taxon>
        <taxon>Nakamurella</taxon>
    </lineage>
</organism>
<dbReference type="KEGG" id="nml:Namu_1949"/>
<dbReference type="RefSeq" id="WP_015747239.1">
    <property type="nucleotide sequence ID" value="NC_013235.1"/>
</dbReference>
<reference evidence="4" key="1">
    <citation type="submission" date="2009-09" db="EMBL/GenBank/DDBJ databases">
        <title>The complete genome of Nakamurella multipartita DSM 44233.</title>
        <authorList>
            <consortium name="US DOE Joint Genome Institute (JGI-PGF)"/>
            <person name="Lucas S."/>
            <person name="Copeland A."/>
            <person name="Lapidus A."/>
            <person name="Glavina del Rio T."/>
            <person name="Dalin E."/>
            <person name="Tice H."/>
            <person name="Bruce D."/>
            <person name="Goodwin L."/>
            <person name="Pitluck S."/>
            <person name="Kyrpides N."/>
            <person name="Mavromatis K."/>
            <person name="Ivanova N."/>
            <person name="Ovchinnikova G."/>
            <person name="Sims D."/>
            <person name="Meincke L."/>
            <person name="Brettin T."/>
            <person name="Detter J.C."/>
            <person name="Han C."/>
            <person name="Larimer F."/>
            <person name="Land M."/>
            <person name="Hauser L."/>
            <person name="Markowitz V."/>
            <person name="Cheng J.-F."/>
            <person name="Hugenholtz P."/>
            <person name="Woyke T."/>
            <person name="Wu D."/>
            <person name="Klenk H.-P."/>
            <person name="Eisen J.A."/>
        </authorList>
    </citation>
    <scope>NUCLEOTIDE SEQUENCE [LARGE SCALE GENOMIC DNA]</scope>
    <source>
        <strain evidence="4">ATCC 700099 / DSM 44233 / CIP 104796 / JCM 9543 / NBRC 105858 / Y-104</strain>
    </source>
</reference>
<dbReference type="InParanoid" id="C8XHD2"/>
<name>C8XHD2_NAKMY</name>
<protein>
    <submittedName>
        <fullName evidence="3">Putative transcriptional regulator, XRE family</fullName>
    </submittedName>
</protein>
<accession>C8XHD2</accession>
<evidence type="ECO:0000313" key="4">
    <source>
        <dbReference type="Proteomes" id="UP000002218"/>
    </source>
</evidence>
<dbReference type="STRING" id="479431.Namu_1949"/>
<keyword evidence="4" id="KW-1185">Reference proteome</keyword>
<feature type="domain" description="HTH cro/C1-type" evidence="2">
    <location>
        <begin position="47"/>
        <end position="82"/>
    </location>
</feature>
<dbReference type="InterPro" id="IPR010982">
    <property type="entry name" value="Lambda_DNA-bd_dom_sf"/>
</dbReference>
<reference evidence="3 4" key="2">
    <citation type="journal article" date="2010" name="Stand. Genomic Sci.">
        <title>Complete genome sequence of Nakamurella multipartita type strain (Y-104).</title>
        <authorList>
            <person name="Tice H."/>
            <person name="Mayilraj S."/>
            <person name="Sims D."/>
            <person name="Lapidus A."/>
            <person name="Nolan M."/>
            <person name="Lucas S."/>
            <person name="Glavina Del Rio T."/>
            <person name="Copeland A."/>
            <person name="Cheng J.F."/>
            <person name="Meincke L."/>
            <person name="Bruce D."/>
            <person name="Goodwin L."/>
            <person name="Pitluck S."/>
            <person name="Ivanova N."/>
            <person name="Mavromatis K."/>
            <person name="Ovchinnikova G."/>
            <person name="Pati A."/>
            <person name="Chen A."/>
            <person name="Palaniappan K."/>
            <person name="Land M."/>
            <person name="Hauser L."/>
            <person name="Chang Y.J."/>
            <person name="Jeffries C.D."/>
            <person name="Detter J.C."/>
            <person name="Brettin T."/>
            <person name="Rohde M."/>
            <person name="Goker M."/>
            <person name="Bristow J."/>
            <person name="Eisen J.A."/>
            <person name="Markowitz V."/>
            <person name="Hugenholtz P."/>
            <person name="Kyrpides N.C."/>
            <person name="Klenk H.P."/>
            <person name="Chen F."/>
        </authorList>
    </citation>
    <scope>NUCLEOTIDE SEQUENCE [LARGE SCALE GENOMIC DNA]</scope>
    <source>
        <strain evidence="4">ATCC 700099 / DSM 44233 / CIP 104796 / JCM 9543 / NBRC 105858 / Y-104</strain>
    </source>
</reference>
<feature type="compositionally biased region" description="Acidic residues" evidence="1">
    <location>
        <begin position="137"/>
        <end position="149"/>
    </location>
</feature>
<dbReference type="EMBL" id="CP001737">
    <property type="protein sequence ID" value="ACV78338.1"/>
    <property type="molecule type" value="Genomic_DNA"/>
</dbReference>
<dbReference type="PROSITE" id="PS50943">
    <property type="entry name" value="HTH_CROC1"/>
    <property type="match status" value="1"/>
</dbReference>
<dbReference type="GO" id="GO:0003677">
    <property type="term" value="F:DNA binding"/>
    <property type="evidence" value="ECO:0007669"/>
    <property type="project" value="InterPro"/>
</dbReference>
<dbReference type="AlphaFoldDB" id="C8XHD2"/>
<dbReference type="InterPro" id="IPR001387">
    <property type="entry name" value="Cro/C1-type_HTH"/>
</dbReference>
<feature type="region of interest" description="Disordered" evidence="1">
    <location>
        <begin position="134"/>
        <end position="156"/>
    </location>
</feature>
<sequence length="156" mass="16983">MADSDGGMPDLAERLDHLFRTVPRPGGRGLWSNEQASVELARQGTPMSAAYLSQLRNGKRDNPSARHLNALASLFAVPISYFFDSDTADKINNDLRLLSAIRDSDVQAIALRAHGLSPDGLASVKGIIDHIRKVEQLPDEGDPTDDVDQDPPSRPE</sequence>
<evidence type="ECO:0000313" key="3">
    <source>
        <dbReference type="EMBL" id="ACV78338.1"/>
    </source>
</evidence>
<dbReference type="eggNOG" id="COG1476">
    <property type="taxonomic scope" value="Bacteria"/>
</dbReference>
<evidence type="ECO:0000259" key="2">
    <source>
        <dbReference type="PROSITE" id="PS50943"/>
    </source>
</evidence>
<evidence type="ECO:0000256" key="1">
    <source>
        <dbReference type="SAM" id="MobiDB-lite"/>
    </source>
</evidence>
<dbReference type="Proteomes" id="UP000002218">
    <property type="component" value="Chromosome"/>
</dbReference>
<gene>
    <name evidence="3" type="ordered locus">Namu_1949</name>
</gene>
<dbReference type="SUPFAM" id="SSF47413">
    <property type="entry name" value="lambda repressor-like DNA-binding domains"/>
    <property type="match status" value="1"/>
</dbReference>